<organism evidence="1 2">
    <name type="scientific">Bacillus thuringiensis HD-789</name>
    <dbReference type="NCBI Taxonomy" id="1217737"/>
    <lineage>
        <taxon>Bacteria</taxon>
        <taxon>Bacillati</taxon>
        <taxon>Bacillota</taxon>
        <taxon>Bacilli</taxon>
        <taxon>Bacillales</taxon>
        <taxon>Bacillaceae</taxon>
        <taxon>Bacillus</taxon>
        <taxon>Bacillus cereus group</taxon>
    </lineage>
</organism>
<protein>
    <submittedName>
        <fullName evidence="1">Uncharacterized protein</fullName>
    </submittedName>
</protein>
<sequence>MRKPNEIKIDTVERLLQEVINRTKLDEILEIKNFNGKYVDCCLGRKL</sequence>
<dbReference type="KEGG" id="btn:BTF1_09660"/>
<reference evidence="1 2" key="1">
    <citation type="journal article" date="2013" name="Genome Announc.">
        <title>Complete Genome Sequence of Bacillus thuringiensis Serovar Israelensis Strain HD-789.</title>
        <authorList>
            <person name="Doggett N.A."/>
            <person name="Stubben C.J."/>
            <person name="Chertkov O."/>
            <person name="Bruce D.C."/>
            <person name="Detter J.C."/>
            <person name="Johnson S.L."/>
            <person name="Han C.S."/>
        </authorList>
    </citation>
    <scope>NUCLEOTIDE SEQUENCE [LARGE SCALE GENOMIC DNA]</scope>
    <source>
        <strain evidence="1 2">HD-789</strain>
    </source>
</reference>
<evidence type="ECO:0000313" key="2">
    <source>
        <dbReference type="Proteomes" id="UP000005257"/>
    </source>
</evidence>
<dbReference type="Proteomes" id="UP000005257">
    <property type="component" value="Chromosome"/>
</dbReference>
<proteinExistence type="predicted"/>
<evidence type="ECO:0000313" key="1">
    <source>
        <dbReference type="EMBL" id="AFQ26139.1"/>
    </source>
</evidence>
<accession>A0A9W3JM51</accession>
<dbReference type="EMBL" id="CP003763">
    <property type="protein sequence ID" value="AFQ26139.1"/>
    <property type="molecule type" value="Genomic_DNA"/>
</dbReference>
<name>A0A9W3JM51_BACTU</name>
<gene>
    <name evidence="1" type="ORF">BTF1_09660</name>
</gene>
<dbReference type="AlphaFoldDB" id="A0A9W3JM51"/>